<dbReference type="GO" id="GO:0000160">
    <property type="term" value="P:phosphorelay signal transduction system"/>
    <property type="evidence" value="ECO:0007669"/>
    <property type="project" value="InterPro"/>
</dbReference>
<comment type="caution">
    <text evidence="1">The sequence shown here is derived from an EMBL/GenBank/DDBJ whole genome shotgun (WGS) entry which is preliminary data.</text>
</comment>
<dbReference type="SUPFAM" id="SSF47226">
    <property type="entry name" value="Histidine-containing phosphotransfer domain, HPT domain"/>
    <property type="match status" value="1"/>
</dbReference>
<dbReference type="Proteomes" id="UP000306602">
    <property type="component" value="Unassembled WGS sequence"/>
</dbReference>
<proteinExistence type="predicted"/>
<keyword evidence="2" id="KW-1185">Reference proteome</keyword>
<name>A0A4S4NGZ2_9RHOB</name>
<evidence type="ECO:0000313" key="2">
    <source>
        <dbReference type="Proteomes" id="UP000306602"/>
    </source>
</evidence>
<evidence type="ECO:0000313" key="1">
    <source>
        <dbReference type="EMBL" id="THH37448.1"/>
    </source>
</evidence>
<evidence type="ECO:0008006" key="3">
    <source>
        <dbReference type="Google" id="ProtNLM"/>
    </source>
</evidence>
<dbReference type="EMBL" id="SRKY01000002">
    <property type="protein sequence ID" value="THH37448.1"/>
    <property type="molecule type" value="Genomic_DNA"/>
</dbReference>
<protein>
    <recommendedName>
        <fullName evidence="3">HPt domain-containing protein</fullName>
    </recommendedName>
</protein>
<organism evidence="1 2">
    <name type="scientific">Aliishimia ponticola</name>
    <dbReference type="NCBI Taxonomy" id="2499833"/>
    <lineage>
        <taxon>Bacteria</taxon>
        <taxon>Pseudomonadati</taxon>
        <taxon>Pseudomonadota</taxon>
        <taxon>Alphaproteobacteria</taxon>
        <taxon>Rhodobacterales</taxon>
        <taxon>Paracoccaceae</taxon>
        <taxon>Aliishimia</taxon>
    </lineage>
</organism>
<gene>
    <name evidence="1" type="ORF">E4Z66_06490</name>
</gene>
<dbReference type="Gene3D" id="1.20.120.160">
    <property type="entry name" value="HPT domain"/>
    <property type="match status" value="1"/>
</dbReference>
<accession>A0A4S4NGZ2</accession>
<dbReference type="AlphaFoldDB" id="A0A4S4NGZ2"/>
<sequence length="122" mass="13572">MRQLIQDEPASLDHDQLGALYTQLGALGAEDVVRRAMEELALRLSHAERQYRQNDLAELRKGVRSLVAIAEQIGMQKVALVAADVRKTIDQNDDVAIAATLARLLRVGERSLTAIWDLQDQV</sequence>
<dbReference type="OrthoDB" id="7873775at2"/>
<dbReference type="InterPro" id="IPR036641">
    <property type="entry name" value="HPT_dom_sf"/>
</dbReference>
<reference evidence="1 2" key="1">
    <citation type="submission" date="2019-04" db="EMBL/GenBank/DDBJ databases">
        <title>Shimia ponticola sp. nov., isolated from seawater.</title>
        <authorList>
            <person name="Kim Y.-O."/>
            <person name="Yoon J.-H."/>
        </authorList>
    </citation>
    <scope>NUCLEOTIDE SEQUENCE [LARGE SCALE GENOMIC DNA]</scope>
    <source>
        <strain evidence="1 2">MYP11</strain>
    </source>
</reference>